<evidence type="ECO:0000313" key="2">
    <source>
        <dbReference type="EMBL" id="CRG99715.1"/>
    </source>
</evidence>
<dbReference type="SUPFAM" id="SSF101898">
    <property type="entry name" value="NHL repeat"/>
    <property type="match status" value="1"/>
</dbReference>
<dbReference type="PANTHER" id="PTHR12472">
    <property type="entry name" value="RAB3-GAP REGULATORY DOMAIN"/>
    <property type="match status" value="1"/>
</dbReference>
<sequence>MNKNGMDNGILDNSDKQKVVESNDYLKSISHKSDNNGNAEKCVDDLLQNNSIKNNSDKQIKIEEVFTLEILIKILSKICLKGNYCITKDDINITNCKVMIFESKYHLRNAKDESDNFINIIFYFINKNYLFFIIYCLNKKNVVYCNFFNPLLYEKETIEVFNLFFINNFFPHIIFGLNSGKVLLYNHEGMICMHNKFIDNKIKNIFIENQKDYILFLHDNNIIVNSNINIIRRAIEKNLKILPFDYIFSINKNICINHIILRCDNSNDFFKKDVYSMYNKDDLMCYINNSINSIPNNNNNNINYIVTSKNITLSIFNIVKQNNQNEFISKKENFSISQKISSKINNIIKNIFTKRSESNDMSALNNNSSTIDILNSNVVHCFNDPKRNILDICICPWNPYLILALDNLGRISLYNISTLNILYIWKSYRLAFMSFVEKINSPNDQKPFHDLDSNYFDKGILFYLKSRNLIEIWDFKTLNKVYSIRTYEDPTLLKIFFDDNNSPNKILLFNSNHHVFLMNTKFELFHLKWI</sequence>
<dbReference type="OrthoDB" id="2019917at2759"/>
<feature type="domain" description="Rab3-GAP regulatory subunit N-terminal" evidence="1">
    <location>
        <begin position="294"/>
        <end position="485"/>
    </location>
</feature>
<dbReference type="PANTHER" id="PTHR12472:SF0">
    <property type="entry name" value="RAB3 GTPASE-ACTIVATING PROTEIN NON-CATALYTIC SUBUNIT"/>
    <property type="match status" value="1"/>
</dbReference>
<keyword evidence="3" id="KW-1185">Reference proteome</keyword>
<dbReference type="AlphaFoldDB" id="A0A1J1H585"/>
<evidence type="ECO:0000259" key="1">
    <source>
        <dbReference type="Pfam" id="PF14655"/>
    </source>
</evidence>
<dbReference type="InterPro" id="IPR032839">
    <property type="entry name" value="RAB3GAP_N"/>
</dbReference>
<evidence type="ECO:0000313" key="3">
    <source>
        <dbReference type="Proteomes" id="UP000220158"/>
    </source>
</evidence>
<dbReference type="VEuPathDB" id="PlasmoDB:PRELSG_0814100"/>
<dbReference type="EMBL" id="LN835303">
    <property type="protein sequence ID" value="CRG99715.1"/>
    <property type="molecule type" value="Genomic_DNA"/>
</dbReference>
<dbReference type="Pfam" id="PF14655">
    <property type="entry name" value="RAB3GAP2_N"/>
    <property type="match status" value="1"/>
</dbReference>
<accession>A0A1J1H585</accession>
<dbReference type="InterPro" id="IPR026059">
    <property type="entry name" value="Rab3GAP2"/>
</dbReference>
<dbReference type="Proteomes" id="UP000220158">
    <property type="component" value="Chromosome 8"/>
</dbReference>
<organism evidence="2 3">
    <name type="scientific">Plasmodium relictum</name>
    <dbReference type="NCBI Taxonomy" id="85471"/>
    <lineage>
        <taxon>Eukaryota</taxon>
        <taxon>Sar</taxon>
        <taxon>Alveolata</taxon>
        <taxon>Apicomplexa</taxon>
        <taxon>Aconoidasida</taxon>
        <taxon>Haemosporida</taxon>
        <taxon>Plasmodiidae</taxon>
        <taxon>Plasmodium</taxon>
        <taxon>Plasmodium (Haemamoeba)</taxon>
    </lineage>
</organism>
<proteinExistence type="predicted"/>
<protein>
    <recommendedName>
        <fullName evidence="1">Rab3-GAP regulatory subunit N-terminal domain-containing protein</fullName>
    </recommendedName>
</protein>
<dbReference type="KEGG" id="prel:PRELSG_0814100"/>
<name>A0A1J1H585_PLARL</name>
<reference evidence="2 3" key="1">
    <citation type="submission" date="2015-04" db="EMBL/GenBank/DDBJ databases">
        <authorList>
            <consortium name="Pathogen Informatics"/>
        </authorList>
    </citation>
    <scope>NUCLEOTIDE SEQUENCE [LARGE SCALE GENOMIC DNA]</scope>
    <source>
        <strain evidence="2 3">SGS1</strain>
    </source>
</reference>
<dbReference type="RefSeq" id="XP_028532720.1">
    <property type="nucleotide sequence ID" value="XM_028676207.1"/>
</dbReference>
<gene>
    <name evidence="2" type="ORF">PRELSG_0814100</name>
</gene>
<dbReference type="GeneID" id="39735817"/>